<gene>
    <name evidence="1" type="ORF">G9403_05980</name>
</gene>
<dbReference type="AlphaFoldDB" id="A0ABD4XIY4"/>
<organism evidence="1 2">
    <name type="scientific">Weissella paramesenteroides</name>
    <name type="common">Leuconostoc paramesenteroides</name>
    <dbReference type="NCBI Taxonomy" id="1249"/>
    <lineage>
        <taxon>Bacteria</taxon>
        <taxon>Bacillati</taxon>
        <taxon>Bacillota</taxon>
        <taxon>Bacilli</taxon>
        <taxon>Lactobacillales</taxon>
        <taxon>Lactobacillaceae</taxon>
        <taxon>Weissella</taxon>
    </lineage>
</organism>
<dbReference type="EMBL" id="JAANXN010000007">
    <property type="protein sequence ID" value="MDF8371190.1"/>
    <property type="molecule type" value="Genomic_DNA"/>
</dbReference>
<protein>
    <submittedName>
        <fullName evidence="1">Uncharacterized protein</fullName>
    </submittedName>
</protein>
<sequence length="86" mass="10165">MIKIYLAPTVKPRFALLVDESRELVSQVYPIQVHTFPSELRQIKFSDMMALHTKQTQLLANNNYWLWPIDESTNHFPLNTQQHVKN</sequence>
<accession>A0ABD4XIY4</accession>
<evidence type="ECO:0000313" key="1">
    <source>
        <dbReference type="EMBL" id="MDF8371190.1"/>
    </source>
</evidence>
<evidence type="ECO:0000313" key="2">
    <source>
        <dbReference type="Proteomes" id="UP001215461"/>
    </source>
</evidence>
<dbReference type="Proteomes" id="UP001215461">
    <property type="component" value="Unassembled WGS sequence"/>
</dbReference>
<comment type="caution">
    <text evidence="1">The sequence shown here is derived from an EMBL/GenBank/DDBJ whole genome shotgun (WGS) entry which is preliminary data.</text>
</comment>
<name>A0ABD4XIY4_WEIPA</name>
<reference evidence="1 2" key="1">
    <citation type="submission" date="2020-03" db="EMBL/GenBank/DDBJ databases">
        <title>Comparative genomics of Weissella paramesenteroides.</title>
        <authorList>
            <person name="Kant R."/>
            <person name="Takala T."/>
            <person name="Saris P."/>
        </authorList>
    </citation>
    <scope>NUCLEOTIDE SEQUENCE [LARGE SCALE GENOMIC DNA]</scope>
    <source>
        <strain evidence="1 2">SJ27-4</strain>
    </source>
</reference>
<dbReference type="KEGG" id="wpa:CO680_01645"/>
<proteinExistence type="predicted"/>
<dbReference type="RefSeq" id="WP_002828584.1">
    <property type="nucleotide sequence ID" value="NZ_CAXLJE010000003.1"/>
</dbReference>